<dbReference type="Pfam" id="PF04072">
    <property type="entry name" value="LCM"/>
    <property type="match status" value="1"/>
</dbReference>
<keyword evidence="1 3" id="KW-0489">Methyltransferase</keyword>
<organism evidence="3 4">
    <name type="scientific">Pedobacter caeni</name>
    <dbReference type="NCBI Taxonomy" id="288992"/>
    <lineage>
        <taxon>Bacteria</taxon>
        <taxon>Pseudomonadati</taxon>
        <taxon>Bacteroidota</taxon>
        <taxon>Sphingobacteriia</taxon>
        <taxon>Sphingobacteriales</taxon>
        <taxon>Sphingobacteriaceae</taxon>
        <taxon>Pedobacter</taxon>
    </lineage>
</organism>
<protein>
    <submittedName>
        <fullName evidence="3">Leucine carboxyl methyltransferase</fullName>
    </submittedName>
</protein>
<keyword evidence="4" id="KW-1185">Reference proteome</keyword>
<dbReference type="OrthoDB" id="652025at2"/>
<dbReference type="STRING" id="288992.SAMN04488522_101535"/>
<dbReference type="RefSeq" id="WP_073227035.1">
    <property type="nucleotide sequence ID" value="NZ_FQUQ01000001.1"/>
</dbReference>
<dbReference type="GO" id="GO:0008168">
    <property type="term" value="F:methyltransferase activity"/>
    <property type="evidence" value="ECO:0007669"/>
    <property type="project" value="UniProtKB-KW"/>
</dbReference>
<dbReference type="GO" id="GO:0032259">
    <property type="term" value="P:methylation"/>
    <property type="evidence" value="ECO:0007669"/>
    <property type="project" value="UniProtKB-KW"/>
</dbReference>
<dbReference type="InterPro" id="IPR007213">
    <property type="entry name" value="Ppm1/Ppm2/Tcmp"/>
</dbReference>
<dbReference type="Proteomes" id="UP000184287">
    <property type="component" value="Unassembled WGS sequence"/>
</dbReference>
<gene>
    <name evidence="3" type="ORF">SAMN04488522_101535</name>
</gene>
<dbReference type="EMBL" id="FQUQ01000001">
    <property type="protein sequence ID" value="SHE55307.1"/>
    <property type="molecule type" value="Genomic_DNA"/>
</dbReference>
<sequence>MKELINKLKVPSTSSLVLYYASSIYDTNLEKEFMNRFDFGNIEEFVKQMSDSYPNLDKILLFRKLYVRKILKRIYKEKSYPQVLSLGAGWDPLSLHLVEQYSSQVQDVFEVDLAAMVEKEALLKRILPDCDFLHFMEGDVTDPEKLITSLALSGYKSAVPTVVIFEGLIHYITDGVFRSILKHFKTPDKRNVFILDFILSDESVSSASLKQHQKCIQVVSKYVEGEINMYTRLEMIAVIEELGGEVFSIESMRDIELEVDQKNKLFPEDGDGVQEVLAFYL</sequence>
<dbReference type="Gene3D" id="3.40.50.150">
    <property type="entry name" value="Vaccinia Virus protein VP39"/>
    <property type="match status" value="1"/>
</dbReference>
<dbReference type="SUPFAM" id="SSF53335">
    <property type="entry name" value="S-adenosyl-L-methionine-dependent methyltransferases"/>
    <property type="match status" value="1"/>
</dbReference>
<evidence type="ECO:0000313" key="3">
    <source>
        <dbReference type="EMBL" id="SHE55307.1"/>
    </source>
</evidence>
<evidence type="ECO:0000256" key="2">
    <source>
        <dbReference type="ARBA" id="ARBA00022679"/>
    </source>
</evidence>
<name>A0A1M4UFA7_9SPHI</name>
<keyword evidence="2 3" id="KW-0808">Transferase</keyword>
<dbReference type="InterPro" id="IPR029063">
    <property type="entry name" value="SAM-dependent_MTases_sf"/>
</dbReference>
<accession>A0A1M4UFA7</accession>
<proteinExistence type="predicted"/>
<evidence type="ECO:0000256" key="1">
    <source>
        <dbReference type="ARBA" id="ARBA00022603"/>
    </source>
</evidence>
<evidence type="ECO:0000313" key="4">
    <source>
        <dbReference type="Proteomes" id="UP000184287"/>
    </source>
</evidence>
<reference evidence="4" key="1">
    <citation type="submission" date="2016-11" db="EMBL/GenBank/DDBJ databases">
        <authorList>
            <person name="Varghese N."/>
            <person name="Submissions S."/>
        </authorList>
    </citation>
    <scope>NUCLEOTIDE SEQUENCE [LARGE SCALE GENOMIC DNA]</scope>
    <source>
        <strain evidence="4">DSM 16990</strain>
    </source>
</reference>
<dbReference type="AlphaFoldDB" id="A0A1M4UFA7"/>